<name>A0ABR9A374_9PSED</name>
<dbReference type="EMBL" id="JACYNP010000002">
    <property type="protein sequence ID" value="MBD8120488.1"/>
    <property type="molecule type" value="Genomic_DNA"/>
</dbReference>
<organism evidence="2 3">
    <name type="scientific">Pseudomonas lutea</name>
    <dbReference type="NCBI Taxonomy" id="243924"/>
    <lineage>
        <taxon>Bacteria</taxon>
        <taxon>Pseudomonadati</taxon>
        <taxon>Pseudomonadota</taxon>
        <taxon>Gammaproteobacteria</taxon>
        <taxon>Pseudomonadales</taxon>
        <taxon>Pseudomonadaceae</taxon>
        <taxon>Pseudomonas</taxon>
    </lineage>
</organism>
<evidence type="ECO:0000313" key="3">
    <source>
        <dbReference type="Proteomes" id="UP000625247"/>
    </source>
</evidence>
<feature type="domain" description="Transcription regulator HTH AraC N-terminal" evidence="1">
    <location>
        <begin position="5"/>
        <end position="150"/>
    </location>
</feature>
<keyword evidence="3" id="KW-1185">Reference proteome</keyword>
<evidence type="ECO:0000259" key="1">
    <source>
        <dbReference type="Pfam" id="PF06719"/>
    </source>
</evidence>
<evidence type="ECO:0000313" key="2">
    <source>
        <dbReference type="EMBL" id="MBD8120488.1"/>
    </source>
</evidence>
<protein>
    <submittedName>
        <fullName evidence="2">AraC family transcriptional regulator</fullName>
    </submittedName>
</protein>
<dbReference type="InterPro" id="IPR009594">
    <property type="entry name" value="Tscrpt_reg_HTH_AraC_N"/>
</dbReference>
<proteinExistence type="predicted"/>
<dbReference type="PANTHER" id="PTHR43436:SF1">
    <property type="entry name" value="TRANSCRIPTIONAL REGULATORY PROTEIN"/>
    <property type="match status" value="1"/>
</dbReference>
<dbReference type="Pfam" id="PF06719">
    <property type="entry name" value="AraC_N"/>
    <property type="match status" value="1"/>
</dbReference>
<dbReference type="Proteomes" id="UP000625247">
    <property type="component" value="Unassembled WGS sequence"/>
</dbReference>
<comment type="caution">
    <text evidence="2">The sequence shown here is derived from an EMBL/GenBank/DDBJ whole genome shotgun (WGS) entry which is preliminary data.</text>
</comment>
<sequence>MYSFFASIKNKPSTHRLFAPAICTVAQGAKCAVFGDRSFEYLAGEALIVSGTAPALGRVIQSNSAEPCLVMAIALDMALMWDVAEGLHVFDTISADRERGVLKTDFMEPLSDSAVRITRLFDTLKAIDTVYPLTMRGMRFWLLTGPNGQRIAELLVGSPSGKRVREALEWLRQCFSQTVRLEQLAAIAQMSSSAFHISCGICQPVAVQP</sequence>
<reference evidence="2 3" key="1">
    <citation type="journal article" date="2020" name="FEMS Microbiol. Ecol.">
        <title>Temporal dynamics of bacterial communities during seed development and maturation.</title>
        <authorList>
            <person name="Chesneau G."/>
            <person name="Torres-Cortes G."/>
            <person name="Briand M."/>
            <person name="Darrasse A."/>
            <person name="Preveaux A."/>
            <person name="Marais C."/>
            <person name="Jacques M.A."/>
            <person name="Shade A."/>
            <person name="Barret M."/>
        </authorList>
    </citation>
    <scope>NUCLEOTIDE SEQUENCE [LARGE SCALE GENOMIC DNA]</scope>
    <source>
        <strain evidence="2 3">CFBP13723</strain>
    </source>
</reference>
<dbReference type="RefSeq" id="WP_191943225.1">
    <property type="nucleotide sequence ID" value="NZ_JACYNP010000002.1"/>
</dbReference>
<accession>A0ABR9A374</accession>
<gene>
    <name evidence="2" type="ORF">IFT62_04625</name>
</gene>
<dbReference type="PANTHER" id="PTHR43436">
    <property type="entry name" value="ARAC-FAMILY TRANSCRIPTIONAL REGULATOR"/>
    <property type="match status" value="1"/>
</dbReference>